<dbReference type="EMBL" id="CP000806">
    <property type="protein sequence ID" value="ACB49874.1"/>
    <property type="molecule type" value="Genomic_DNA"/>
</dbReference>
<name>B1WP92_CROS5</name>
<protein>
    <recommendedName>
        <fullName evidence="4">Glycosyltransferase RgtA/B/C/D-like domain-containing protein</fullName>
    </recommendedName>
</protein>
<sequence length="629" mass="70320">MNLQTLSLPLKISNQSLYLIISLGIGITFYFLILLFGLPELLNQFFLETNNLTIFIITIFAVLYFAYLPNGWIGILTSFTATLVLFSLQLSQQWQSLLPSSIGNGYIFSGLLPLNDANIYYTSALRLLQGETFTDTGSLRPLSHGAIATILGLTQENLQITLAIIVLITAISCFFLAREIKKYQGTIGSAIILTLMFAFIRPYIGSVATENLGLAVGALATAAMWRGLHSQKLKICLFGLFLLTIALNIRAGVFFILPLFLAWSVWFFKEKSQLSSPFVFGGISVILLGFILNSLVFKLVALPGIQPNGNFAHVLYGMTVGGNWTSILTDHPEIHNSQQRYQIAFEALLNNPLALPRGFLRAWDQFFLQDFAFSFLRSNSINFSLQILSLVAIFYCLHQWRTAMGSFMLMGLFGVLLSLPFAPPWDAGTRIYAATIPFFALFPTVGLTYLCRKFKLSVLTKTSQIDESPQLLINFSMGLIIFMIVGTMITKIVSHTPKFSEIICPQSLETAYFFNSAGSSINVVANNVQKKSYIPIAKVKDFKESFVIYKSDKNFKQFFDYMDELQPNRSLISKINLANNQGIWVITDTNIIPKDKGIIGVCGKSIKLPHDHWFHGKLFFADSMKLVSK</sequence>
<dbReference type="Proteomes" id="UP000001203">
    <property type="component" value="Chromosome circular"/>
</dbReference>
<proteinExistence type="predicted"/>
<feature type="transmembrane region" description="Helical" evidence="1">
    <location>
        <begin position="278"/>
        <end position="301"/>
    </location>
</feature>
<keyword evidence="1" id="KW-1133">Transmembrane helix</keyword>
<dbReference type="eggNOG" id="ENOG5033Q8Q">
    <property type="taxonomic scope" value="Bacteria"/>
</dbReference>
<organism evidence="2 3">
    <name type="scientific">Crocosphaera subtropica (strain ATCC 51142 / BH68)</name>
    <name type="common">Cyanothece sp. (strain ATCC 51142)</name>
    <dbReference type="NCBI Taxonomy" id="43989"/>
    <lineage>
        <taxon>Bacteria</taxon>
        <taxon>Bacillati</taxon>
        <taxon>Cyanobacteriota</taxon>
        <taxon>Cyanophyceae</taxon>
        <taxon>Oscillatoriophycideae</taxon>
        <taxon>Chroococcales</taxon>
        <taxon>Aphanothecaceae</taxon>
        <taxon>Crocosphaera</taxon>
        <taxon>Crocosphaera subtropica</taxon>
    </lineage>
</organism>
<dbReference type="RefSeq" id="WP_009546605.1">
    <property type="nucleotide sequence ID" value="NC_010546.1"/>
</dbReference>
<dbReference type="AlphaFoldDB" id="B1WP92"/>
<gene>
    <name evidence="2" type="ordered locus">cce_0523</name>
</gene>
<dbReference type="OrthoDB" id="428646at2"/>
<feature type="transmembrane region" description="Helical" evidence="1">
    <location>
        <begin position="471"/>
        <end position="489"/>
    </location>
</feature>
<dbReference type="STRING" id="43989.cce_0523"/>
<feature type="transmembrane region" description="Helical" evidence="1">
    <location>
        <begin position="431"/>
        <end position="450"/>
    </location>
</feature>
<evidence type="ECO:0000256" key="1">
    <source>
        <dbReference type="SAM" id="Phobius"/>
    </source>
</evidence>
<keyword evidence="3" id="KW-1185">Reference proteome</keyword>
<feature type="transmembrane region" description="Helical" evidence="1">
    <location>
        <begin position="380"/>
        <end position="397"/>
    </location>
</feature>
<feature type="transmembrane region" description="Helical" evidence="1">
    <location>
        <begin position="240"/>
        <end position="266"/>
    </location>
</feature>
<evidence type="ECO:0000313" key="3">
    <source>
        <dbReference type="Proteomes" id="UP000001203"/>
    </source>
</evidence>
<feature type="transmembrane region" description="Helical" evidence="1">
    <location>
        <begin position="160"/>
        <end position="177"/>
    </location>
</feature>
<keyword evidence="1" id="KW-0472">Membrane</keyword>
<feature type="transmembrane region" description="Helical" evidence="1">
    <location>
        <begin position="404"/>
        <end position="425"/>
    </location>
</feature>
<dbReference type="HOGENOM" id="CLU_434587_0_0_3"/>
<keyword evidence="1" id="KW-0812">Transmembrane</keyword>
<dbReference type="KEGG" id="cyt:cce_0523"/>
<evidence type="ECO:0000313" key="2">
    <source>
        <dbReference type="EMBL" id="ACB49874.1"/>
    </source>
</evidence>
<evidence type="ECO:0008006" key="4">
    <source>
        <dbReference type="Google" id="ProtNLM"/>
    </source>
</evidence>
<accession>B1WP92</accession>
<feature type="transmembrane region" description="Helical" evidence="1">
    <location>
        <begin position="45"/>
        <end position="66"/>
    </location>
</feature>
<reference evidence="2 3" key="1">
    <citation type="journal article" date="2008" name="Proc. Natl. Acad. Sci. U.S.A.">
        <title>The genome of Cyanothece 51142, a unicellular diazotrophic cyanobacterium important in the marine nitrogen cycle.</title>
        <authorList>
            <person name="Welsh E.A."/>
            <person name="Liberton M."/>
            <person name="Stoeckel J."/>
            <person name="Loh T."/>
            <person name="Elvitigala T."/>
            <person name="Wang C."/>
            <person name="Wollam A."/>
            <person name="Fulton R.S."/>
            <person name="Clifton S.W."/>
            <person name="Jacobs J.M."/>
            <person name="Aurora R."/>
            <person name="Ghosh B.K."/>
            <person name="Sherman L.A."/>
            <person name="Smith R.D."/>
            <person name="Wilson R.K."/>
            <person name="Pakrasi H.B."/>
        </authorList>
    </citation>
    <scope>NUCLEOTIDE SEQUENCE [LARGE SCALE GENOMIC DNA]</scope>
    <source>
        <strain evidence="3">ATCC 51142 / BH68</strain>
    </source>
</reference>
<feature type="transmembrane region" description="Helical" evidence="1">
    <location>
        <begin position="183"/>
        <end position="200"/>
    </location>
</feature>
<feature type="transmembrane region" description="Helical" evidence="1">
    <location>
        <begin position="16"/>
        <end position="38"/>
    </location>
</feature>